<dbReference type="PROSITE" id="PS00284">
    <property type="entry name" value="SERPIN"/>
    <property type="match status" value="1"/>
</dbReference>
<evidence type="ECO:0000259" key="6">
    <source>
        <dbReference type="SMART" id="SM00093"/>
    </source>
</evidence>
<protein>
    <recommendedName>
        <fullName evidence="6">Serpin domain-containing protein</fullName>
    </recommendedName>
</protein>
<dbReference type="SMART" id="SM00093">
    <property type="entry name" value="SERPIN"/>
    <property type="match status" value="1"/>
</dbReference>
<dbReference type="PANTHER" id="PTHR11461">
    <property type="entry name" value="SERINE PROTEASE INHIBITOR, SERPIN"/>
    <property type="match status" value="1"/>
</dbReference>
<evidence type="ECO:0000256" key="4">
    <source>
        <dbReference type="RuleBase" id="RU000411"/>
    </source>
</evidence>
<dbReference type="Gene3D" id="2.30.39.10">
    <property type="entry name" value="Alpha-1-antitrypsin, domain 1"/>
    <property type="match status" value="1"/>
</dbReference>
<dbReference type="Proteomes" id="UP001431783">
    <property type="component" value="Unassembled WGS sequence"/>
</dbReference>
<dbReference type="GO" id="GO:0005615">
    <property type="term" value="C:extracellular space"/>
    <property type="evidence" value="ECO:0007669"/>
    <property type="project" value="InterPro"/>
</dbReference>
<evidence type="ECO:0000256" key="2">
    <source>
        <dbReference type="ARBA" id="ARBA00022690"/>
    </source>
</evidence>
<feature type="chain" id="PRO_5043979748" description="Serpin domain-containing protein" evidence="5">
    <location>
        <begin position="50"/>
        <end position="424"/>
    </location>
</feature>
<dbReference type="InterPro" id="IPR042178">
    <property type="entry name" value="Serpin_sf_1"/>
</dbReference>
<evidence type="ECO:0000256" key="1">
    <source>
        <dbReference type="ARBA" id="ARBA00009500"/>
    </source>
</evidence>
<dbReference type="AlphaFoldDB" id="A0AAW1U1D9"/>
<accession>A0AAW1U1D9</accession>
<keyword evidence="3" id="KW-0722">Serine protease inhibitor</keyword>
<comment type="similarity">
    <text evidence="1 4">Belongs to the serpin family.</text>
</comment>
<name>A0AAW1U1D9_9CUCU</name>
<evidence type="ECO:0000256" key="5">
    <source>
        <dbReference type="SAM" id="SignalP"/>
    </source>
</evidence>
<dbReference type="SUPFAM" id="SSF56574">
    <property type="entry name" value="Serpins"/>
    <property type="match status" value="1"/>
</dbReference>
<keyword evidence="5" id="KW-0732">Signal</keyword>
<keyword evidence="8" id="KW-1185">Reference proteome</keyword>
<keyword evidence="2" id="KW-0646">Protease inhibitor</keyword>
<dbReference type="EMBL" id="JARQZJ010000032">
    <property type="protein sequence ID" value="KAK9874768.1"/>
    <property type="molecule type" value="Genomic_DNA"/>
</dbReference>
<dbReference type="GO" id="GO:0004867">
    <property type="term" value="F:serine-type endopeptidase inhibitor activity"/>
    <property type="evidence" value="ECO:0007669"/>
    <property type="project" value="UniProtKB-KW"/>
</dbReference>
<dbReference type="InterPro" id="IPR042185">
    <property type="entry name" value="Serpin_sf_2"/>
</dbReference>
<dbReference type="PANTHER" id="PTHR11461:SF211">
    <property type="entry name" value="GH10112P-RELATED"/>
    <property type="match status" value="1"/>
</dbReference>
<organism evidence="7 8">
    <name type="scientific">Henosepilachna vigintioctopunctata</name>
    <dbReference type="NCBI Taxonomy" id="420089"/>
    <lineage>
        <taxon>Eukaryota</taxon>
        <taxon>Metazoa</taxon>
        <taxon>Ecdysozoa</taxon>
        <taxon>Arthropoda</taxon>
        <taxon>Hexapoda</taxon>
        <taxon>Insecta</taxon>
        <taxon>Pterygota</taxon>
        <taxon>Neoptera</taxon>
        <taxon>Endopterygota</taxon>
        <taxon>Coleoptera</taxon>
        <taxon>Polyphaga</taxon>
        <taxon>Cucujiformia</taxon>
        <taxon>Coccinelloidea</taxon>
        <taxon>Coccinellidae</taxon>
        <taxon>Epilachninae</taxon>
        <taxon>Epilachnini</taxon>
        <taxon>Henosepilachna</taxon>
    </lineage>
</organism>
<dbReference type="InterPro" id="IPR036186">
    <property type="entry name" value="Serpin_sf"/>
</dbReference>
<evidence type="ECO:0000313" key="7">
    <source>
        <dbReference type="EMBL" id="KAK9874768.1"/>
    </source>
</evidence>
<evidence type="ECO:0000256" key="3">
    <source>
        <dbReference type="ARBA" id="ARBA00022900"/>
    </source>
</evidence>
<dbReference type="Pfam" id="PF00079">
    <property type="entry name" value="Serpin"/>
    <property type="match status" value="1"/>
</dbReference>
<evidence type="ECO:0000313" key="8">
    <source>
        <dbReference type="Proteomes" id="UP001431783"/>
    </source>
</evidence>
<dbReference type="InterPro" id="IPR023795">
    <property type="entry name" value="Serpin_CS"/>
</dbReference>
<proteinExistence type="inferred from homology"/>
<gene>
    <name evidence="7" type="ORF">WA026_005575</name>
</gene>
<sequence>MFFFVNTVGYIWGHIGLLVHSNQLTKSEQNVAMKLLLLFLLVVLHHSNSEEHSHDYSVSNRHLAKNVYTELAKKSPDNLIFSPLSLQLILTLTRFGAKGHTEEELQKGLGLSSDLGVVKQSVKDLLANLTGNKPYTVVTANKVYIKEGYPVKSSFKDIAKNIFLADIENVDFSKKEEAAEKINKYVEEKTENLIKNLIKAEQLDKLTRMLLINTLYFKANWSHQFDEDETSIQKFSKSPTESLKVSLMRHVNFYRYGEIPELDAKVLQVPYKGNEVFLTIILPNKVDGLAHIQQNLEKALEPRDLKIHQVELQFPKFKMESDVKLKPLLKNLGIKDLFDDSKADLSGIAPPEPRLYAKDVFQKVYIKFTESGTTAATATAIILGVPMSSHPPVPTPFIVDHPFFFYISKDNFVFFAGHVTKPEI</sequence>
<reference evidence="7 8" key="1">
    <citation type="submission" date="2023-03" db="EMBL/GenBank/DDBJ databases">
        <title>Genome insight into feeding habits of ladybird beetles.</title>
        <authorList>
            <person name="Li H.-S."/>
            <person name="Huang Y.-H."/>
            <person name="Pang H."/>
        </authorList>
    </citation>
    <scope>NUCLEOTIDE SEQUENCE [LARGE SCALE GENOMIC DNA]</scope>
    <source>
        <strain evidence="7">SYSU_2023b</strain>
        <tissue evidence="7">Whole body</tissue>
    </source>
</reference>
<comment type="caution">
    <text evidence="7">The sequence shown here is derived from an EMBL/GenBank/DDBJ whole genome shotgun (WGS) entry which is preliminary data.</text>
</comment>
<dbReference type="InterPro" id="IPR023796">
    <property type="entry name" value="Serpin_dom"/>
</dbReference>
<feature type="domain" description="Serpin" evidence="6">
    <location>
        <begin position="65"/>
        <end position="422"/>
    </location>
</feature>
<dbReference type="Gene3D" id="3.30.497.10">
    <property type="entry name" value="Antithrombin, subunit I, domain 2"/>
    <property type="match status" value="1"/>
</dbReference>
<feature type="signal peptide" evidence="5">
    <location>
        <begin position="1"/>
        <end position="49"/>
    </location>
</feature>
<dbReference type="InterPro" id="IPR000215">
    <property type="entry name" value="Serpin_fam"/>
</dbReference>